<protein>
    <submittedName>
        <fullName evidence="6">NAD(FAD)-utilizing dehydrogenase</fullName>
    </submittedName>
</protein>
<dbReference type="InterPro" id="IPR057661">
    <property type="entry name" value="RsdA/BaiN/AoA(So)_Rossmann"/>
</dbReference>
<dbReference type="KEGG" id="pbh:AAW51_5490"/>
<dbReference type="PANTHER" id="PTHR42887">
    <property type="entry name" value="OS12G0638800 PROTEIN"/>
    <property type="match status" value="1"/>
</dbReference>
<evidence type="ECO:0000259" key="4">
    <source>
        <dbReference type="Pfam" id="PF03486"/>
    </source>
</evidence>
<dbReference type="Pfam" id="PF03486">
    <property type="entry name" value="HI0933_like"/>
    <property type="match status" value="1"/>
</dbReference>
<keyword evidence="3" id="KW-0274">FAD</keyword>
<dbReference type="AlphaFoldDB" id="A0A0G3BXQ8"/>
<reference evidence="6 7" key="1">
    <citation type="submission" date="2015-05" db="EMBL/GenBank/DDBJ databases">
        <authorList>
            <person name="Tang B."/>
            <person name="Yu Y."/>
        </authorList>
    </citation>
    <scope>NUCLEOTIDE SEQUENCE [LARGE SCALE GENOMIC DNA]</scope>
    <source>
        <strain evidence="6 7">DSM 7029</strain>
    </source>
</reference>
<gene>
    <name evidence="6" type="ORF">AAW51_5490</name>
</gene>
<dbReference type="Gene3D" id="2.40.30.10">
    <property type="entry name" value="Translation factors"/>
    <property type="match status" value="1"/>
</dbReference>
<evidence type="ECO:0000256" key="1">
    <source>
        <dbReference type="ARBA" id="ARBA00001974"/>
    </source>
</evidence>
<dbReference type="PANTHER" id="PTHR42887:SF1">
    <property type="entry name" value="BLR3961 PROTEIN"/>
    <property type="match status" value="1"/>
</dbReference>
<dbReference type="STRING" id="413882.AAW51_5490"/>
<dbReference type="Pfam" id="PF22780">
    <property type="entry name" value="HI0933_like_1st"/>
    <property type="match status" value="1"/>
</dbReference>
<proteinExistence type="predicted"/>
<dbReference type="InterPro" id="IPR055178">
    <property type="entry name" value="RsdA/BaiN/AoA(So)-like_dom"/>
</dbReference>
<keyword evidence="2" id="KW-0285">Flavoprotein</keyword>
<dbReference type="InterPro" id="IPR023166">
    <property type="entry name" value="BaiN-like_dom_sf"/>
</dbReference>
<name>A0A0G3BXQ8_9BURK</name>
<evidence type="ECO:0000313" key="7">
    <source>
        <dbReference type="Proteomes" id="UP000035352"/>
    </source>
</evidence>
<evidence type="ECO:0000256" key="3">
    <source>
        <dbReference type="ARBA" id="ARBA00022827"/>
    </source>
</evidence>
<dbReference type="NCBIfam" id="TIGR00275">
    <property type="entry name" value="aminoacetone oxidase family FAD-binding enzyme"/>
    <property type="match status" value="1"/>
</dbReference>
<dbReference type="SUPFAM" id="SSF51905">
    <property type="entry name" value="FAD/NAD(P)-binding domain"/>
    <property type="match status" value="1"/>
</dbReference>
<sequence>MVVIGGGPAGLMAAEVIAQAGYRVDLYDTMPSVGRKFLLAGKGGLNLTHSEPAAPFLSRYGAREAQVQGWLEGFGPEALRAWVHGLGVDTFVGSSGRVFPAEMKAAPLLRRWLQRLRETGVSFHMRHRWRGWNARGELRFDTAAGERVVSADAVVLALGGASWPRLGSDAAWVPLLRERGVEVTPLRPSNCGFDVAGPDGSSLGWSAHFAGRHAGEPLKSVVLQHTSADGEVFRRRGEFVVTTTGIEGSLVYAVSARLRDDIDHQGEAQIELDLLPDWTAARVLAEVTRGRGSRSLSSHLQSRLNLKGVKVGLLREVLGAEAYADARRVAEAIKALPLRLVAPRPVEEAISSAGGVSFEALDATLMLRRLPGVFCAGEMLDWEAPTGGYLLTACFASGRVAGRGALSWLATGASAGTA</sequence>
<dbReference type="InterPro" id="IPR036188">
    <property type="entry name" value="FAD/NAD-bd_sf"/>
</dbReference>
<dbReference type="SUPFAM" id="SSF160996">
    <property type="entry name" value="HI0933 insert domain-like"/>
    <property type="match status" value="1"/>
</dbReference>
<dbReference type="InterPro" id="IPR004792">
    <property type="entry name" value="BaiN-like"/>
</dbReference>
<evidence type="ECO:0000313" key="6">
    <source>
        <dbReference type="EMBL" id="AKJ32181.1"/>
    </source>
</evidence>
<dbReference type="EMBL" id="CP011371">
    <property type="protein sequence ID" value="AKJ32181.1"/>
    <property type="molecule type" value="Genomic_DNA"/>
</dbReference>
<evidence type="ECO:0000256" key="2">
    <source>
        <dbReference type="ARBA" id="ARBA00022630"/>
    </source>
</evidence>
<dbReference type="NCBIfam" id="TIGR03862">
    <property type="entry name" value="flavo_PP4765"/>
    <property type="match status" value="1"/>
</dbReference>
<organism evidence="6 7">
    <name type="scientific">Caldimonas brevitalea</name>
    <dbReference type="NCBI Taxonomy" id="413882"/>
    <lineage>
        <taxon>Bacteria</taxon>
        <taxon>Pseudomonadati</taxon>
        <taxon>Pseudomonadota</taxon>
        <taxon>Betaproteobacteria</taxon>
        <taxon>Burkholderiales</taxon>
        <taxon>Sphaerotilaceae</taxon>
        <taxon>Caldimonas</taxon>
    </lineage>
</organism>
<feature type="domain" description="RsdA/BaiN/AoA(So)-like Rossmann fold-like" evidence="4">
    <location>
        <begin position="2"/>
        <end position="403"/>
    </location>
</feature>
<feature type="domain" description="RsdA/BaiN/AoA(So)-like insert" evidence="5">
    <location>
        <begin position="204"/>
        <end position="351"/>
    </location>
</feature>
<accession>A0A0G3BXQ8</accession>
<dbReference type="PRINTS" id="PR00368">
    <property type="entry name" value="FADPNR"/>
</dbReference>
<dbReference type="Gene3D" id="3.50.50.60">
    <property type="entry name" value="FAD/NAD(P)-binding domain"/>
    <property type="match status" value="1"/>
</dbReference>
<comment type="cofactor">
    <cofactor evidence="1">
        <name>FAD</name>
        <dbReference type="ChEBI" id="CHEBI:57692"/>
    </cofactor>
</comment>
<dbReference type="InterPro" id="IPR022460">
    <property type="entry name" value="Flavoprotein_PP4765"/>
</dbReference>
<evidence type="ECO:0000259" key="5">
    <source>
        <dbReference type="Pfam" id="PF22780"/>
    </source>
</evidence>
<keyword evidence="7" id="KW-1185">Reference proteome</keyword>
<dbReference type="PATRIC" id="fig|413882.6.peg.5740"/>
<dbReference type="Gene3D" id="1.10.8.260">
    <property type="entry name" value="HI0933 insert domain-like"/>
    <property type="match status" value="1"/>
</dbReference>
<dbReference type="Proteomes" id="UP000035352">
    <property type="component" value="Chromosome"/>
</dbReference>